<proteinExistence type="predicted"/>
<dbReference type="EMBL" id="PDCK01000045">
    <property type="protein sequence ID" value="PRQ20430.1"/>
    <property type="molecule type" value="Genomic_DNA"/>
</dbReference>
<dbReference type="PANTHER" id="PTHR33542:SF3">
    <property type="entry name" value="SIROHYDROCHLORIN FERROCHELATASE, CHLOROPLASTIC"/>
    <property type="match status" value="1"/>
</dbReference>
<dbReference type="EC" id="4.99.1.4" evidence="1"/>
<reference evidence="1 2" key="1">
    <citation type="journal article" date="2018" name="Nat. Genet.">
        <title>The Rosa genome provides new insights in the design of modern roses.</title>
        <authorList>
            <person name="Bendahmane M."/>
        </authorList>
    </citation>
    <scope>NUCLEOTIDE SEQUENCE [LARGE SCALE GENOMIC DNA]</scope>
    <source>
        <strain evidence="2">cv. Old Blush</strain>
    </source>
</reference>
<evidence type="ECO:0000313" key="2">
    <source>
        <dbReference type="Proteomes" id="UP000238479"/>
    </source>
</evidence>
<protein>
    <submittedName>
        <fullName evidence="1">Putative sirohydrochlorin ferrochelatase</fullName>
        <ecNumber evidence="1">4.99.1.4</ecNumber>
    </submittedName>
</protein>
<dbReference type="GO" id="GO:0051266">
    <property type="term" value="F:sirohydrochlorin ferrochelatase activity"/>
    <property type="evidence" value="ECO:0007669"/>
    <property type="project" value="UniProtKB-EC"/>
</dbReference>
<accession>A0A2P6PES5</accession>
<sequence>MLLSIMWLDRLRQNGYMNQLCAILQDIPSLTAEAAKEHPCMCYIITAPLGLHPPLVIFNKFLWVVAGDRTPAASDRNPAKVDRIPAKSPMDIPPLTAEAAKEHPGVLSCTCGSTPMDLLLNIFVFMCSTSMSNKLLMNYNDTVFLSLQDIWLQDILNDKISHCSSHVAGDANKCAVCVGESKWQLHCVTLGYIFSTPEILWL</sequence>
<gene>
    <name evidence="1" type="ORF">RchiOBHm_Chr7g0228091</name>
</gene>
<dbReference type="Gramene" id="PRQ20430">
    <property type="protein sequence ID" value="PRQ20430"/>
    <property type="gene ID" value="RchiOBHm_Chr7g0228091"/>
</dbReference>
<dbReference type="PANTHER" id="PTHR33542">
    <property type="entry name" value="SIROHYDROCHLORIN FERROCHELATASE, CHLOROPLASTIC"/>
    <property type="match status" value="1"/>
</dbReference>
<dbReference type="InterPro" id="IPR050963">
    <property type="entry name" value="Sirohydro_Cobaltochel/CbiX"/>
</dbReference>
<keyword evidence="2" id="KW-1185">Reference proteome</keyword>
<comment type="caution">
    <text evidence="1">The sequence shown here is derived from an EMBL/GenBank/DDBJ whole genome shotgun (WGS) entry which is preliminary data.</text>
</comment>
<name>A0A2P6PES5_ROSCH</name>
<keyword evidence="1" id="KW-0456">Lyase</keyword>
<dbReference type="AlphaFoldDB" id="A0A2P6PES5"/>
<evidence type="ECO:0000313" key="1">
    <source>
        <dbReference type="EMBL" id="PRQ20430.1"/>
    </source>
</evidence>
<dbReference type="Proteomes" id="UP000238479">
    <property type="component" value="Chromosome 7"/>
</dbReference>
<dbReference type="STRING" id="74649.A0A2P6PES5"/>
<organism evidence="1 2">
    <name type="scientific">Rosa chinensis</name>
    <name type="common">China rose</name>
    <dbReference type="NCBI Taxonomy" id="74649"/>
    <lineage>
        <taxon>Eukaryota</taxon>
        <taxon>Viridiplantae</taxon>
        <taxon>Streptophyta</taxon>
        <taxon>Embryophyta</taxon>
        <taxon>Tracheophyta</taxon>
        <taxon>Spermatophyta</taxon>
        <taxon>Magnoliopsida</taxon>
        <taxon>eudicotyledons</taxon>
        <taxon>Gunneridae</taxon>
        <taxon>Pentapetalae</taxon>
        <taxon>rosids</taxon>
        <taxon>fabids</taxon>
        <taxon>Rosales</taxon>
        <taxon>Rosaceae</taxon>
        <taxon>Rosoideae</taxon>
        <taxon>Rosoideae incertae sedis</taxon>
        <taxon>Rosa</taxon>
    </lineage>
</organism>